<dbReference type="EMBL" id="AMGW01000004">
    <property type="protein sequence ID" value="EXJ59028.1"/>
    <property type="molecule type" value="Genomic_DNA"/>
</dbReference>
<dbReference type="OrthoDB" id="4150293at2759"/>
<feature type="compositionally biased region" description="Polar residues" evidence="1">
    <location>
        <begin position="308"/>
        <end position="324"/>
    </location>
</feature>
<feature type="region of interest" description="Disordered" evidence="1">
    <location>
        <begin position="401"/>
        <end position="434"/>
    </location>
</feature>
<evidence type="ECO:0000256" key="1">
    <source>
        <dbReference type="SAM" id="MobiDB-lite"/>
    </source>
</evidence>
<accession>W9VTY8</accession>
<reference evidence="2 3" key="1">
    <citation type="submission" date="2013-03" db="EMBL/GenBank/DDBJ databases">
        <title>The Genome Sequence of Cladophialophora yegresii CBS 114405.</title>
        <authorList>
            <consortium name="The Broad Institute Genomics Platform"/>
            <person name="Cuomo C."/>
            <person name="de Hoog S."/>
            <person name="Gorbushina A."/>
            <person name="Walker B."/>
            <person name="Young S.K."/>
            <person name="Zeng Q."/>
            <person name="Gargeya S."/>
            <person name="Fitzgerald M."/>
            <person name="Haas B."/>
            <person name="Abouelleil A."/>
            <person name="Allen A.W."/>
            <person name="Alvarado L."/>
            <person name="Arachchi H.M."/>
            <person name="Berlin A.M."/>
            <person name="Chapman S.B."/>
            <person name="Gainer-Dewar J."/>
            <person name="Goldberg J."/>
            <person name="Griggs A."/>
            <person name="Gujja S."/>
            <person name="Hansen M."/>
            <person name="Howarth C."/>
            <person name="Imamovic A."/>
            <person name="Ireland A."/>
            <person name="Larimer J."/>
            <person name="McCowan C."/>
            <person name="Murphy C."/>
            <person name="Pearson M."/>
            <person name="Poon T.W."/>
            <person name="Priest M."/>
            <person name="Roberts A."/>
            <person name="Saif S."/>
            <person name="Shea T."/>
            <person name="Sisk P."/>
            <person name="Sykes S."/>
            <person name="Wortman J."/>
            <person name="Nusbaum C."/>
            <person name="Birren B."/>
        </authorList>
    </citation>
    <scope>NUCLEOTIDE SEQUENCE [LARGE SCALE GENOMIC DNA]</scope>
    <source>
        <strain evidence="2 3">CBS 114405</strain>
    </source>
</reference>
<evidence type="ECO:0008006" key="4">
    <source>
        <dbReference type="Google" id="ProtNLM"/>
    </source>
</evidence>
<dbReference type="HOGENOM" id="CLU_611109_0_0_1"/>
<evidence type="ECO:0000313" key="3">
    <source>
        <dbReference type="Proteomes" id="UP000019473"/>
    </source>
</evidence>
<sequence length="448" mass="49209">MHQPGFPLAWEGERQLRLPQLGHSAQAIRDANQRGVTFNNTVALQPDASFPLQQSALPPSSRQVPKLDPFGNNSQAFGAQSHAWDTAFRSILSHPDIAIHRDGVCSYLRIPTGLWNELYNPQVSEHVHHLLTECLARNYGTLPDDLRIVINELRDLPEFPHLQAHLVHVTMSAVPEQDHPQTQSVPSGQDLRPTINHSGGSDFDRSGETSPGVVISSPRTAQSGQTAVTTPLSMGNARSTPQTPFQRTKGRAPRGKRYKCPYTNCKHEPFRNAGNFNNHMRSCHAESPYRNQHPSDFLVADLSPQHSIQGDTMSSAVTNSSGSPLSHRRPSREFGNGEALDIGDRNTLEGVGHNAVYPASHAGLEASVTRGDPNHADPQEAQVTSGLVNSSLLEGFTFIPNSRQHQPGTIWDNAADDTNRPSPTQAGPVGFHDFQMMERSRCGDRYLE</sequence>
<dbReference type="GeneID" id="19181036"/>
<dbReference type="AlphaFoldDB" id="W9VTY8"/>
<dbReference type="Proteomes" id="UP000019473">
    <property type="component" value="Unassembled WGS sequence"/>
</dbReference>
<feature type="region of interest" description="Disordered" evidence="1">
    <location>
        <begin position="177"/>
        <end position="256"/>
    </location>
</feature>
<gene>
    <name evidence="2" type="ORF">A1O7_06459</name>
</gene>
<organism evidence="2 3">
    <name type="scientific">Cladophialophora yegresii CBS 114405</name>
    <dbReference type="NCBI Taxonomy" id="1182544"/>
    <lineage>
        <taxon>Eukaryota</taxon>
        <taxon>Fungi</taxon>
        <taxon>Dikarya</taxon>
        <taxon>Ascomycota</taxon>
        <taxon>Pezizomycotina</taxon>
        <taxon>Eurotiomycetes</taxon>
        <taxon>Chaetothyriomycetidae</taxon>
        <taxon>Chaetothyriales</taxon>
        <taxon>Herpotrichiellaceae</taxon>
        <taxon>Cladophialophora</taxon>
    </lineage>
</organism>
<name>W9VTY8_9EURO</name>
<comment type="caution">
    <text evidence="2">The sequence shown here is derived from an EMBL/GenBank/DDBJ whole genome shotgun (WGS) entry which is preliminary data.</text>
</comment>
<dbReference type="VEuPathDB" id="FungiDB:A1O7_06459"/>
<proteinExistence type="predicted"/>
<feature type="region of interest" description="Disordered" evidence="1">
    <location>
        <begin position="308"/>
        <end position="337"/>
    </location>
</feature>
<protein>
    <recommendedName>
        <fullName evidence="4">C2H2-type domain-containing protein</fullName>
    </recommendedName>
</protein>
<keyword evidence="3" id="KW-1185">Reference proteome</keyword>
<dbReference type="RefSeq" id="XP_007758651.1">
    <property type="nucleotide sequence ID" value="XM_007760461.1"/>
</dbReference>
<evidence type="ECO:0000313" key="2">
    <source>
        <dbReference type="EMBL" id="EXJ59028.1"/>
    </source>
</evidence>
<feature type="compositionally biased region" description="Polar residues" evidence="1">
    <location>
        <begin position="217"/>
        <end position="246"/>
    </location>
</feature>